<gene>
    <name evidence="1" type="ORF">UFOPK1650_00047</name>
</gene>
<reference evidence="1" key="1">
    <citation type="submission" date="2020-05" db="EMBL/GenBank/DDBJ databases">
        <authorList>
            <person name="Chiriac C."/>
            <person name="Salcher M."/>
            <person name="Ghai R."/>
            <person name="Kavagutti S V."/>
        </authorList>
    </citation>
    <scope>NUCLEOTIDE SEQUENCE</scope>
</reference>
<dbReference type="AlphaFoldDB" id="A0A6J6DCL3"/>
<proteinExistence type="predicted"/>
<name>A0A6J6DCL3_9ZZZZ</name>
<dbReference type="Gene3D" id="3.40.430.10">
    <property type="entry name" value="Dihydrofolate Reductase, subunit A"/>
    <property type="match status" value="1"/>
</dbReference>
<organism evidence="1">
    <name type="scientific">freshwater metagenome</name>
    <dbReference type="NCBI Taxonomy" id="449393"/>
    <lineage>
        <taxon>unclassified sequences</taxon>
        <taxon>metagenomes</taxon>
        <taxon>ecological metagenomes</taxon>
    </lineage>
</organism>
<accession>A0A6J6DCL3</accession>
<dbReference type="InterPro" id="IPR024072">
    <property type="entry name" value="DHFR-like_dom_sf"/>
</dbReference>
<protein>
    <submittedName>
        <fullName evidence="1">Unannotated protein</fullName>
    </submittedName>
</protein>
<dbReference type="SUPFAM" id="SSF53597">
    <property type="entry name" value="Dihydrofolate reductase-like"/>
    <property type="match status" value="1"/>
</dbReference>
<evidence type="ECO:0000313" key="1">
    <source>
        <dbReference type="EMBL" id="CAB4559278.1"/>
    </source>
</evidence>
<sequence length="176" mass="20232">MNPTLSPEPLPNEVKVIASLLIDPKGRVRDGVSSRPLSSAEDRQRFLALRALADCIVIGRRTSEAESYANTKVPVVVYSRRTQPITRWDLEIERLQREYGPRIVIEAGPDLLEQLLEEDLIDRLYLTKTSRESNDESSPRLDLRVLDREGAMDLIERIQGSEDLFEVYQRRSLSRR</sequence>
<dbReference type="EMBL" id="CAEZTJ010000002">
    <property type="protein sequence ID" value="CAB4559278.1"/>
    <property type="molecule type" value="Genomic_DNA"/>
</dbReference>